<accession>A0A1M4SH21</accession>
<dbReference type="Proteomes" id="UP000184041">
    <property type="component" value="Unassembled WGS sequence"/>
</dbReference>
<protein>
    <recommendedName>
        <fullName evidence="3">Sulfotransferase family protein</fullName>
    </recommendedName>
</protein>
<evidence type="ECO:0000313" key="1">
    <source>
        <dbReference type="EMBL" id="SHE31462.1"/>
    </source>
</evidence>
<dbReference type="Gene3D" id="3.40.50.300">
    <property type="entry name" value="P-loop containing nucleotide triphosphate hydrolases"/>
    <property type="match status" value="1"/>
</dbReference>
<dbReference type="OrthoDB" id="285690at2"/>
<evidence type="ECO:0008006" key="3">
    <source>
        <dbReference type="Google" id="ProtNLM"/>
    </source>
</evidence>
<dbReference type="InterPro" id="IPR040632">
    <property type="entry name" value="Sulfotransfer_4"/>
</dbReference>
<dbReference type="EMBL" id="FQUS01000001">
    <property type="protein sequence ID" value="SHE31462.1"/>
    <property type="molecule type" value="Genomic_DNA"/>
</dbReference>
<dbReference type="STRING" id="1194090.SAMN05443144_10134"/>
<dbReference type="PANTHER" id="PTHR36978:SF4">
    <property type="entry name" value="P-LOOP CONTAINING NUCLEOSIDE TRIPHOSPHATE HYDROLASE PROTEIN"/>
    <property type="match status" value="1"/>
</dbReference>
<organism evidence="1 2">
    <name type="scientific">Fodinibius roseus</name>
    <dbReference type="NCBI Taxonomy" id="1194090"/>
    <lineage>
        <taxon>Bacteria</taxon>
        <taxon>Pseudomonadati</taxon>
        <taxon>Balneolota</taxon>
        <taxon>Balneolia</taxon>
        <taxon>Balneolales</taxon>
        <taxon>Balneolaceae</taxon>
        <taxon>Fodinibius</taxon>
    </lineage>
</organism>
<keyword evidence="2" id="KW-1185">Reference proteome</keyword>
<dbReference type="PANTHER" id="PTHR36978">
    <property type="entry name" value="P-LOOP CONTAINING NUCLEOTIDE TRIPHOSPHATE HYDROLASE"/>
    <property type="match status" value="1"/>
</dbReference>
<evidence type="ECO:0000313" key="2">
    <source>
        <dbReference type="Proteomes" id="UP000184041"/>
    </source>
</evidence>
<name>A0A1M4SH21_9BACT</name>
<dbReference type="RefSeq" id="WP_073058802.1">
    <property type="nucleotide sequence ID" value="NZ_FQUS01000001.1"/>
</dbReference>
<sequence length="183" mass="21431">MSEINNIFGIGFFKTGTVSLWRAIEYLGFTVQHGMVPQGEQIRINLANFVSPCLHGLPEADAYMDIDELRNHFDLLDREYPNSKFILTTRPFEDWLASVQAQKRKRRSPYYHAFEYQDPLLLKWHRTAHHNAVREYFADRPDDMLELKICEGEGWEKLCPFLGKPIPNIPFPHENKSPEDLKP</sequence>
<dbReference type="SUPFAM" id="SSF52540">
    <property type="entry name" value="P-loop containing nucleoside triphosphate hydrolases"/>
    <property type="match status" value="1"/>
</dbReference>
<proteinExistence type="predicted"/>
<reference evidence="1 2" key="1">
    <citation type="submission" date="2016-11" db="EMBL/GenBank/DDBJ databases">
        <authorList>
            <person name="Jaros S."/>
            <person name="Januszkiewicz K."/>
            <person name="Wedrychowicz H."/>
        </authorList>
    </citation>
    <scope>NUCLEOTIDE SEQUENCE [LARGE SCALE GENOMIC DNA]</scope>
    <source>
        <strain evidence="1 2">DSM 21986</strain>
    </source>
</reference>
<dbReference type="InterPro" id="IPR027417">
    <property type="entry name" value="P-loop_NTPase"/>
</dbReference>
<gene>
    <name evidence="1" type="ORF">SAMN05443144_10134</name>
</gene>
<dbReference type="AlphaFoldDB" id="A0A1M4SH21"/>
<dbReference type="Pfam" id="PF17784">
    <property type="entry name" value="Sulfotransfer_4"/>
    <property type="match status" value="2"/>
</dbReference>